<protein>
    <submittedName>
        <fullName evidence="1">Uncharacterized protein</fullName>
    </submittedName>
</protein>
<evidence type="ECO:0000313" key="1">
    <source>
        <dbReference type="EMBL" id="KAA1262083.1"/>
    </source>
</evidence>
<dbReference type="AlphaFoldDB" id="A0A5B1CRS1"/>
<accession>A0A5B1CRS1</accession>
<organism evidence="1 2">
    <name type="scientific">Rubripirellula obstinata</name>
    <dbReference type="NCBI Taxonomy" id="406547"/>
    <lineage>
        <taxon>Bacteria</taxon>
        <taxon>Pseudomonadati</taxon>
        <taxon>Planctomycetota</taxon>
        <taxon>Planctomycetia</taxon>
        <taxon>Pirellulales</taxon>
        <taxon>Pirellulaceae</taxon>
        <taxon>Rubripirellula</taxon>
    </lineage>
</organism>
<sequence length="87" mass="10041">MGLPVAQHGFAARPGVPHWKVFTAMIIRLLRLRPLAIQPRGRLIWLATLSRIVRINRIATFSRFGYERRRQNLPLRDAGGSCWPVLR</sequence>
<name>A0A5B1CRS1_9BACT</name>
<proteinExistence type="predicted"/>
<keyword evidence="2" id="KW-1185">Reference proteome</keyword>
<dbReference type="EMBL" id="VRLW01000001">
    <property type="protein sequence ID" value="KAA1262083.1"/>
    <property type="molecule type" value="Genomic_DNA"/>
</dbReference>
<comment type="caution">
    <text evidence="1">The sequence shown here is derived from an EMBL/GenBank/DDBJ whole genome shotgun (WGS) entry which is preliminary data.</text>
</comment>
<reference evidence="1 2" key="1">
    <citation type="submission" date="2019-08" db="EMBL/GenBank/DDBJ databases">
        <title>Deep-cultivation of Planctomycetes and their phenomic and genomic characterization uncovers novel biology.</title>
        <authorList>
            <person name="Wiegand S."/>
            <person name="Jogler M."/>
            <person name="Boedeker C."/>
            <person name="Pinto D."/>
            <person name="Vollmers J."/>
            <person name="Rivas-Marin E."/>
            <person name="Kohn T."/>
            <person name="Peeters S.H."/>
            <person name="Heuer A."/>
            <person name="Rast P."/>
            <person name="Oberbeckmann S."/>
            <person name="Bunk B."/>
            <person name="Jeske O."/>
            <person name="Meyerdierks A."/>
            <person name="Storesund J.E."/>
            <person name="Kallscheuer N."/>
            <person name="Luecker S."/>
            <person name="Lage O.M."/>
            <person name="Pohl T."/>
            <person name="Merkel B.J."/>
            <person name="Hornburger P."/>
            <person name="Mueller R.-W."/>
            <person name="Bruemmer F."/>
            <person name="Labrenz M."/>
            <person name="Spormann A.M."/>
            <person name="Op Den Camp H."/>
            <person name="Overmann J."/>
            <person name="Amann R."/>
            <person name="Jetten M.S.M."/>
            <person name="Mascher T."/>
            <person name="Medema M.H."/>
            <person name="Devos D.P."/>
            <person name="Kaster A.-K."/>
            <person name="Ovreas L."/>
            <person name="Rohde M."/>
            <person name="Galperin M.Y."/>
            <person name="Jogler C."/>
        </authorList>
    </citation>
    <scope>NUCLEOTIDE SEQUENCE [LARGE SCALE GENOMIC DNA]</scope>
    <source>
        <strain evidence="1 2">LF1</strain>
    </source>
</reference>
<gene>
    <name evidence="1" type="ORF">LF1_46440</name>
</gene>
<dbReference type="Proteomes" id="UP000322699">
    <property type="component" value="Unassembled WGS sequence"/>
</dbReference>
<evidence type="ECO:0000313" key="2">
    <source>
        <dbReference type="Proteomes" id="UP000322699"/>
    </source>
</evidence>